<feature type="signal peptide" evidence="1">
    <location>
        <begin position="1"/>
        <end position="35"/>
    </location>
</feature>
<evidence type="ECO:0000256" key="1">
    <source>
        <dbReference type="SAM" id="SignalP"/>
    </source>
</evidence>
<protein>
    <submittedName>
        <fullName evidence="2">Uncharacterized protein</fullName>
    </submittedName>
</protein>
<evidence type="ECO:0000313" key="2">
    <source>
        <dbReference type="EMBL" id="GFG94583.1"/>
    </source>
</evidence>
<sequence length="75" mass="7911">MEIGTWCTPSHMLAMAPRAPVMSLLAISSWISVTAAMMTNATTAGANATLTRSRAWRAPAARLSSSRVTLGHVPD</sequence>
<proteinExistence type="predicted"/>
<dbReference type="AlphaFoldDB" id="A0A7I9Z146"/>
<evidence type="ECO:0000313" key="3">
    <source>
        <dbReference type="Proteomes" id="UP000465301"/>
    </source>
</evidence>
<feature type="chain" id="PRO_5029627956" evidence="1">
    <location>
        <begin position="36"/>
        <end position="75"/>
    </location>
</feature>
<keyword evidence="1" id="KW-0732">Signal</keyword>
<comment type="caution">
    <text evidence="2">The sequence shown here is derived from an EMBL/GenBank/DDBJ whole genome shotgun (WGS) entry which is preliminary data.</text>
</comment>
<dbReference type="Proteomes" id="UP000465301">
    <property type="component" value="Unassembled WGS sequence"/>
</dbReference>
<accession>A0A7I9Z146</accession>
<reference evidence="2 3" key="1">
    <citation type="journal article" date="2019" name="Emerg. Microbes Infect.">
        <title>Comprehensive subspecies identification of 175 nontuberculous mycobacteria species based on 7547 genomic profiles.</title>
        <authorList>
            <person name="Matsumoto Y."/>
            <person name="Kinjo T."/>
            <person name="Motooka D."/>
            <person name="Nabeya D."/>
            <person name="Jung N."/>
            <person name="Uechi K."/>
            <person name="Horii T."/>
            <person name="Iida T."/>
            <person name="Fujita J."/>
            <person name="Nakamura S."/>
        </authorList>
    </citation>
    <scope>NUCLEOTIDE SEQUENCE [LARGE SCALE GENOMIC DNA]</scope>
    <source>
        <strain evidence="2 3">JCM 30726</strain>
    </source>
</reference>
<name>A0A7I9Z146_9MYCO</name>
<dbReference type="EMBL" id="BLLA01000001">
    <property type="protein sequence ID" value="GFG94583.1"/>
    <property type="molecule type" value="Genomic_DNA"/>
</dbReference>
<gene>
    <name evidence="2" type="ORF">MTIM_04620</name>
</gene>
<organism evidence="2 3">
    <name type="scientific">Mycobacterium timonense</name>
    <dbReference type="NCBI Taxonomy" id="701043"/>
    <lineage>
        <taxon>Bacteria</taxon>
        <taxon>Bacillati</taxon>
        <taxon>Actinomycetota</taxon>
        <taxon>Actinomycetes</taxon>
        <taxon>Mycobacteriales</taxon>
        <taxon>Mycobacteriaceae</taxon>
        <taxon>Mycobacterium</taxon>
        <taxon>Mycobacterium avium complex (MAC)</taxon>
    </lineage>
</organism>
<keyword evidence="3" id="KW-1185">Reference proteome</keyword>